<reference evidence="1" key="1">
    <citation type="submission" date="2012-12" db="EMBL/GenBank/DDBJ databases">
        <authorList>
            <person name="Pethick F.E."/>
            <person name="MacFadyen A.C."/>
            <person name="Tang Z."/>
            <person name="Sangal V."/>
            <person name="Tze-Tze L."/>
            <person name="Chu J."/>
            <person name="Guo M."/>
            <person name="Kirby R."/>
            <person name="Hoskisson P.A."/>
            <person name="Herron P.R."/>
            <person name="Hunter I.S."/>
        </authorList>
    </citation>
    <scope>NUCLEOTIDE SEQUENCE</scope>
    <source>
        <strain evidence="1">ATCC 10970</strain>
    </source>
</reference>
<dbReference type="Proteomes" id="UP000011074">
    <property type="component" value="Chromosome"/>
</dbReference>
<organism evidence="1 2">
    <name type="scientific">Streptomyces rimosus subsp. rimosus (strain ATCC 10970 / DSM 40260 / JCM 4667 / NRRL 2234)</name>
    <dbReference type="NCBI Taxonomy" id="1265868"/>
    <lineage>
        <taxon>Bacteria</taxon>
        <taxon>Bacillati</taxon>
        <taxon>Actinomycetota</taxon>
        <taxon>Actinomycetes</taxon>
        <taxon>Kitasatosporales</taxon>
        <taxon>Streptomycetaceae</taxon>
        <taxon>Streptomyces</taxon>
    </lineage>
</organism>
<accession>A0A8A1UGG1</accession>
<name>A0A8A1UGG1_STRR1</name>
<evidence type="ECO:0000313" key="1">
    <source>
        <dbReference type="EMBL" id="QST79593.1"/>
    </source>
</evidence>
<dbReference type="EMBL" id="CP048261">
    <property type="protein sequence ID" value="QST79593.1"/>
    <property type="molecule type" value="Genomic_DNA"/>
</dbReference>
<sequence length="254" mass="26769">MSKHHMRGPLQTALATWQQARTTASSGAPPRRTGVAYHRAVNHLQMYACMLRAGPRPREEVRDELSATCHALSVLCRESVPKVAASGAAHYVAVHARTALAAAHLADPVRGDPGRVGAALDGPALERFDPDGAGDVLPAERIAGAADVRLMLASVIAERPPARGATGTPWRITEDADGGFRAAYRDRRRFRRAVLPGCAGLDPQAEALRLGGDAVRLHAALAAGLPGHRTELARAQRQLADLARLLGVAAPSVG</sequence>
<evidence type="ECO:0000313" key="2">
    <source>
        <dbReference type="Proteomes" id="UP000011074"/>
    </source>
</evidence>
<protein>
    <submittedName>
        <fullName evidence="1">Uncharacterized protein</fullName>
    </submittedName>
</protein>
<dbReference type="AlphaFoldDB" id="A0A8A1UGG1"/>
<gene>
    <name evidence="1" type="ORF">SRIM_004865</name>
</gene>
<reference evidence="1" key="3">
    <citation type="journal article" date="2021" name="bioRxiv">
        <title>Bilateral symmetry of linear streptomycete chromosomes.</title>
        <authorList>
            <person name="Algora-Gallardo L."/>
            <person name="Schniete J.K."/>
            <person name="Mark D.R."/>
            <person name="Hunter I.S."/>
            <person name="Herron P.R."/>
        </authorList>
    </citation>
    <scope>NUCLEOTIDE SEQUENCE</scope>
    <source>
        <strain evidence="1">ATCC 10970</strain>
    </source>
</reference>
<dbReference type="GeneID" id="66853239"/>
<proteinExistence type="predicted"/>
<dbReference type="RefSeq" id="WP_129820908.1">
    <property type="nucleotide sequence ID" value="NZ_CP048261.1"/>
</dbReference>
<reference evidence="1" key="2">
    <citation type="submission" date="2020-01" db="EMBL/GenBank/DDBJ databases">
        <authorList>
            <person name="Algora L."/>
            <person name="Schniete J.K."/>
            <person name="MacFadyen A."/>
            <person name="Hoskisson P.A."/>
            <person name="Hunter I.S."/>
            <person name="Herron P.R."/>
        </authorList>
    </citation>
    <scope>NUCLEOTIDE SEQUENCE</scope>
    <source>
        <strain evidence="1">ATCC 10970</strain>
    </source>
</reference>